<feature type="domain" description="Cyclin-like" evidence="5">
    <location>
        <begin position="54"/>
        <end position="138"/>
    </location>
</feature>
<dbReference type="PANTHER" id="PTHR10177">
    <property type="entry name" value="CYCLINS"/>
    <property type="match status" value="1"/>
</dbReference>
<evidence type="ECO:0000256" key="2">
    <source>
        <dbReference type="ARBA" id="ARBA00023127"/>
    </source>
</evidence>
<dbReference type="InterPro" id="IPR036915">
    <property type="entry name" value="Cyclin-like_sf"/>
</dbReference>
<dbReference type="InterPro" id="IPR039361">
    <property type="entry name" value="Cyclin"/>
</dbReference>
<organism evidence="7 8">
    <name type="scientific">Ascobolus immersus RN42</name>
    <dbReference type="NCBI Taxonomy" id="1160509"/>
    <lineage>
        <taxon>Eukaryota</taxon>
        <taxon>Fungi</taxon>
        <taxon>Dikarya</taxon>
        <taxon>Ascomycota</taxon>
        <taxon>Pezizomycotina</taxon>
        <taxon>Pezizomycetes</taxon>
        <taxon>Pezizales</taxon>
        <taxon>Ascobolaceae</taxon>
        <taxon>Ascobolus</taxon>
    </lineage>
</organism>
<dbReference type="Gene3D" id="1.10.472.10">
    <property type="entry name" value="Cyclin-like"/>
    <property type="match status" value="2"/>
</dbReference>
<gene>
    <name evidence="7" type="ORF">BJ508DRAFT_213723</name>
</gene>
<sequence length="293" mass="33125">DIDPDEERDIRMVTEYTTEIFPYLTKLELDLSPNPDYMEHQPHLTWTHRSILLAWLHAVHSRLQLRPETLFLTTNLLDRFLTLVPIALSKLQLVGITALFLAAKYEEVAIPTIAEMVYMVDYGYTAEQIMAAETFMLEKLGWAVGWPGPLSWLRRISRADGFDVDVRTLGKYFLEVAVVAGGGKFVGVLPSALAAAATALGRILLEKGGWTLHHVALSGYTPSQLRPLVNALLEATEDPESHRSVYDKYHGKMYYDAAGFVQKWWRKNRGFGGDLGEFLEDEGMTDVEEEFSE</sequence>
<keyword evidence="1" id="KW-0132">Cell division</keyword>
<dbReference type="STRING" id="1160509.A0A3N4HSR3"/>
<dbReference type="SMART" id="SM01332">
    <property type="entry name" value="Cyclin_C"/>
    <property type="match status" value="1"/>
</dbReference>
<feature type="domain" description="Cyclin C-terminal" evidence="6">
    <location>
        <begin position="147"/>
        <end position="263"/>
    </location>
</feature>
<evidence type="ECO:0000256" key="3">
    <source>
        <dbReference type="ARBA" id="ARBA00023306"/>
    </source>
</evidence>
<dbReference type="GO" id="GO:0016538">
    <property type="term" value="F:cyclin-dependent protein serine/threonine kinase regulator activity"/>
    <property type="evidence" value="ECO:0007669"/>
    <property type="project" value="InterPro"/>
</dbReference>
<evidence type="ECO:0000313" key="8">
    <source>
        <dbReference type="Proteomes" id="UP000275078"/>
    </source>
</evidence>
<dbReference type="Pfam" id="PF02984">
    <property type="entry name" value="Cyclin_C"/>
    <property type="match status" value="1"/>
</dbReference>
<dbReference type="FunFam" id="1.10.472.10:FF:000001">
    <property type="entry name" value="G2/mitotic-specific cyclin"/>
    <property type="match status" value="1"/>
</dbReference>
<evidence type="ECO:0000259" key="5">
    <source>
        <dbReference type="SMART" id="SM00385"/>
    </source>
</evidence>
<dbReference type="InterPro" id="IPR004367">
    <property type="entry name" value="Cyclin_C-dom"/>
</dbReference>
<name>A0A3N4HSR3_ASCIM</name>
<evidence type="ECO:0000256" key="4">
    <source>
        <dbReference type="RuleBase" id="RU000383"/>
    </source>
</evidence>
<dbReference type="SUPFAM" id="SSF47954">
    <property type="entry name" value="Cyclin-like"/>
    <property type="match status" value="2"/>
</dbReference>
<dbReference type="InterPro" id="IPR046965">
    <property type="entry name" value="Cyclin_A/B-like"/>
</dbReference>
<evidence type="ECO:0000313" key="7">
    <source>
        <dbReference type="EMBL" id="RPA76337.1"/>
    </source>
</evidence>
<dbReference type="SMART" id="SM00385">
    <property type="entry name" value="CYCLIN"/>
    <property type="match status" value="2"/>
</dbReference>
<dbReference type="InterPro" id="IPR006671">
    <property type="entry name" value="Cyclin_N"/>
</dbReference>
<dbReference type="AlphaFoldDB" id="A0A3N4HSR3"/>
<evidence type="ECO:0008006" key="9">
    <source>
        <dbReference type="Google" id="ProtNLM"/>
    </source>
</evidence>
<evidence type="ECO:0000256" key="1">
    <source>
        <dbReference type="ARBA" id="ARBA00022618"/>
    </source>
</evidence>
<dbReference type="EMBL" id="ML119746">
    <property type="protein sequence ID" value="RPA76337.1"/>
    <property type="molecule type" value="Genomic_DNA"/>
</dbReference>
<keyword evidence="3" id="KW-0131">Cell cycle</keyword>
<feature type="domain" description="Cyclin-like" evidence="5">
    <location>
        <begin position="151"/>
        <end position="234"/>
    </location>
</feature>
<keyword evidence="2 4" id="KW-0195">Cyclin</keyword>
<protein>
    <recommendedName>
        <fullName evidence="9">Cyclin N-terminal domain-containing protein</fullName>
    </recommendedName>
</protein>
<dbReference type="InterPro" id="IPR013763">
    <property type="entry name" value="Cyclin-like_dom"/>
</dbReference>
<reference evidence="7 8" key="1">
    <citation type="journal article" date="2018" name="Nat. Ecol. Evol.">
        <title>Pezizomycetes genomes reveal the molecular basis of ectomycorrhizal truffle lifestyle.</title>
        <authorList>
            <person name="Murat C."/>
            <person name="Payen T."/>
            <person name="Noel B."/>
            <person name="Kuo A."/>
            <person name="Morin E."/>
            <person name="Chen J."/>
            <person name="Kohler A."/>
            <person name="Krizsan K."/>
            <person name="Balestrini R."/>
            <person name="Da Silva C."/>
            <person name="Montanini B."/>
            <person name="Hainaut M."/>
            <person name="Levati E."/>
            <person name="Barry K.W."/>
            <person name="Belfiori B."/>
            <person name="Cichocki N."/>
            <person name="Clum A."/>
            <person name="Dockter R.B."/>
            <person name="Fauchery L."/>
            <person name="Guy J."/>
            <person name="Iotti M."/>
            <person name="Le Tacon F."/>
            <person name="Lindquist E.A."/>
            <person name="Lipzen A."/>
            <person name="Malagnac F."/>
            <person name="Mello A."/>
            <person name="Molinier V."/>
            <person name="Miyauchi S."/>
            <person name="Poulain J."/>
            <person name="Riccioni C."/>
            <person name="Rubini A."/>
            <person name="Sitrit Y."/>
            <person name="Splivallo R."/>
            <person name="Traeger S."/>
            <person name="Wang M."/>
            <person name="Zifcakova L."/>
            <person name="Wipf D."/>
            <person name="Zambonelli A."/>
            <person name="Paolocci F."/>
            <person name="Nowrousian M."/>
            <person name="Ottonello S."/>
            <person name="Baldrian P."/>
            <person name="Spatafora J.W."/>
            <person name="Henrissat B."/>
            <person name="Nagy L.G."/>
            <person name="Aury J.M."/>
            <person name="Wincker P."/>
            <person name="Grigoriev I.V."/>
            <person name="Bonfante P."/>
            <person name="Martin F.M."/>
        </authorList>
    </citation>
    <scope>NUCLEOTIDE SEQUENCE [LARGE SCALE GENOMIC DNA]</scope>
    <source>
        <strain evidence="7 8">RN42</strain>
    </source>
</reference>
<comment type="similarity">
    <text evidence="4">Belongs to the cyclin family.</text>
</comment>
<dbReference type="PIRSF" id="PIRSF001771">
    <property type="entry name" value="Cyclin_A_B_D_E"/>
    <property type="match status" value="1"/>
</dbReference>
<dbReference type="OrthoDB" id="5590282at2759"/>
<dbReference type="GO" id="GO:0044772">
    <property type="term" value="P:mitotic cell cycle phase transition"/>
    <property type="evidence" value="ECO:0007669"/>
    <property type="project" value="InterPro"/>
</dbReference>
<proteinExistence type="inferred from homology"/>
<dbReference type="GO" id="GO:0051301">
    <property type="term" value="P:cell division"/>
    <property type="evidence" value="ECO:0007669"/>
    <property type="project" value="UniProtKB-KW"/>
</dbReference>
<keyword evidence="8" id="KW-1185">Reference proteome</keyword>
<evidence type="ECO:0000259" key="6">
    <source>
        <dbReference type="SMART" id="SM01332"/>
    </source>
</evidence>
<feature type="non-terminal residue" evidence="7">
    <location>
        <position position="1"/>
    </location>
</feature>
<dbReference type="Pfam" id="PF00134">
    <property type="entry name" value="Cyclin_N"/>
    <property type="match status" value="1"/>
</dbReference>
<accession>A0A3N4HSR3</accession>
<dbReference type="Proteomes" id="UP000275078">
    <property type="component" value="Unassembled WGS sequence"/>
</dbReference>